<evidence type="ECO:0000256" key="1">
    <source>
        <dbReference type="PROSITE-ProRule" id="PRU00176"/>
    </source>
</evidence>
<dbReference type="InterPro" id="IPR000504">
    <property type="entry name" value="RRM_dom"/>
</dbReference>
<dbReference type="Gene3D" id="3.30.70.330">
    <property type="match status" value="1"/>
</dbReference>
<dbReference type="EMBL" id="BQNB010014673">
    <property type="protein sequence ID" value="GJT31054.1"/>
    <property type="molecule type" value="Genomic_DNA"/>
</dbReference>
<gene>
    <name evidence="3" type="ORF">Tco_0911329</name>
</gene>
<evidence type="ECO:0000313" key="3">
    <source>
        <dbReference type="EMBL" id="GJT31054.1"/>
    </source>
</evidence>
<keyword evidence="3" id="KW-0695">RNA-directed DNA polymerase</keyword>
<dbReference type="Proteomes" id="UP001151760">
    <property type="component" value="Unassembled WGS sequence"/>
</dbReference>
<keyword evidence="4" id="KW-1185">Reference proteome</keyword>
<organism evidence="3 4">
    <name type="scientific">Tanacetum coccineum</name>
    <dbReference type="NCBI Taxonomy" id="301880"/>
    <lineage>
        <taxon>Eukaryota</taxon>
        <taxon>Viridiplantae</taxon>
        <taxon>Streptophyta</taxon>
        <taxon>Embryophyta</taxon>
        <taxon>Tracheophyta</taxon>
        <taxon>Spermatophyta</taxon>
        <taxon>Magnoliopsida</taxon>
        <taxon>eudicotyledons</taxon>
        <taxon>Gunneridae</taxon>
        <taxon>Pentapetalae</taxon>
        <taxon>asterids</taxon>
        <taxon>campanulids</taxon>
        <taxon>Asterales</taxon>
        <taxon>Asteraceae</taxon>
        <taxon>Asteroideae</taxon>
        <taxon>Anthemideae</taxon>
        <taxon>Anthemidinae</taxon>
        <taxon>Tanacetum</taxon>
    </lineage>
</organism>
<reference evidence="3" key="1">
    <citation type="journal article" date="2022" name="Int. J. Mol. Sci.">
        <title>Draft Genome of Tanacetum Coccineum: Genomic Comparison of Closely Related Tanacetum-Family Plants.</title>
        <authorList>
            <person name="Yamashiro T."/>
            <person name="Shiraishi A."/>
            <person name="Nakayama K."/>
            <person name="Satake H."/>
        </authorList>
    </citation>
    <scope>NUCLEOTIDE SEQUENCE</scope>
</reference>
<dbReference type="SUPFAM" id="SSF54928">
    <property type="entry name" value="RNA-binding domain, RBD"/>
    <property type="match status" value="1"/>
</dbReference>
<proteinExistence type="predicted"/>
<name>A0ABQ5CWA1_9ASTR</name>
<evidence type="ECO:0000259" key="2">
    <source>
        <dbReference type="PROSITE" id="PS50102"/>
    </source>
</evidence>
<dbReference type="Pfam" id="PF00076">
    <property type="entry name" value="RRM_1"/>
    <property type="match status" value="1"/>
</dbReference>
<feature type="domain" description="RRM" evidence="2">
    <location>
        <begin position="21"/>
        <end position="103"/>
    </location>
</feature>
<dbReference type="SMART" id="SM00360">
    <property type="entry name" value="RRM"/>
    <property type="match status" value="1"/>
</dbReference>
<protein>
    <submittedName>
        <fullName evidence="3">RNA-directed DNA polymerase, eukaryota, nucleotide-binding alpha-beta plait domain protein</fullName>
    </submittedName>
</protein>
<accession>A0ABQ5CWA1</accession>
<keyword evidence="3" id="KW-0548">Nucleotidyltransferase</keyword>
<dbReference type="CDD" id="cd00590">
    <property type="entry name" value="RRM_SF"/>
    <property type="match status" value="1"/>
</dbReference>
<reference evidence="3" key="2">
    <citation type="submission" date="2022-01" db="EMBL/GenBank/DDBJ databases">
        <authorList>
            <person name="Yamashiro T."/>
            <person name="Shiraishi A."/>
            <person name="Satake H."/>
            <person name="Nakayama K."/>
        </authorList>
    </citation>
    <scope>NUCLEOTIDE SEQUENCE</scope>
</reference>
<dbReference type="GO" id="GO:0003964">
    <property type="term" value="F:RNA-directed DNA polymerase activity"/>
    <property type="evidence" value="ECO:0007669"/>
    <property type="project" value="UniProtKB-KW"/>
</dbReference>
<keyword evidence="1" id="KW-0694">RNA-binding</keyword>
<dbReference type="PROSITE" id="PS50102">
    <property type="entry name" value="RRM"/>
    <property type="match status" value="1"/>
</dbReference>
<comment type="caution">
    <text evidence="3">The sequence shown here is derived from an EMBL/GenBank/DDBJ whole genome shotgun (WGS) entry which is preliminary data.</text>
</comment>
<dbReference type="InterPro" id="IPR012677">
    <property type="entry name" value="Nucleotide-bd_a/b_plait_sf"/>
</dbReference>
<keyword evidence="3" id="KW-0808">Transferase</keyword>
<sequence>MGDRNRSFQNSNVNQTQKISKSVFVTNFPDTTTARGLWKTCNTYGMVVDVFIPFKRSKAGKKFAFVHFIKVTNLDRLVENLCTIWIGRFHLYANQVRFERPQKPNFPTHKETTSVAHKNSFASVLKEGHVSPVTPDPTLVLDESCIKEHDLNLSLMGKVKEVSAIPNLPVMIAKEGFQNVKLTYLGGMWILFEFDSTTIKEKFLVHTGVGSWFNTIKQADNSFVNDERIVWVSVKGLPIKAWTPNSFRKIASCWGTLVE</sequence>
<dbReference type="InterPro" id="IPR035979">
    <property type="entry name" value="RBD_domain_sf"/>
</dbReference>
<evidence type="ECO:0000313" key="4">
    <source>
        <dbReference type="Proteomes" id="UP001151760"/>
    </source>
</evidence>